<evidence type="ECO:0000256" key="2">
    <source>
        <dbReference type="ARBA" id="ARBA00022630"/>
    </source>
</evidence>
<evidence type="ECO:0000259" key="9">
    <source>
        <dbReference type="Pfam" id="PF00881"/>
    </source>
</evidence>
<protein>
    <recommendedName>
        <fullName evidence="7">Putative NAD(P)H nitroreductase</fullName>
        <ecNumber evidence="7">1.-.-.-</ecNumber>
    </recommendedName>
</protein>
<dbReference type="PANTHER" id="PTHR43821">
    <property type="entry name" value="NAD(P)H NITROREDUCTASE YDJA-RELATED"/>
    <property type="match status" value="1"/>
</dbReference>
<evidence type="ECO:0000313" key="11">
    <source>
        <dbReference type="Proteomes" id="UP000255264"/>
    </source>
</evidence>
<keyword evidence="11" id="KW-1185">Reference proteome</keyword>
<comment type="similarity">
    <text evidence="1 7">Belongs to the nitroreductase family.</text>
</comment>
<sequence>MDALSLLTSRRSTKKLSAPVPNAEQLNALFAAAQRAPDHGKLQPYHFVVMQGAGLQRLGELLKDAVEEFELGEERLKKAENFAARAPMVIAVIAKINQEAEKVPGWEQMLTAGCATYALQLAAAAQGFSSFWASGPFVNGSALRQALGCREQDKIIALLQLGTAIEPSDKPLRTTNLEELVSYWE</sequence>
<accession>A0A377J2C3</accession>
<keyword evidence="2 7" id="KW-0285">Flavoprotein</keyword>
<organism evidence="10 11">
    <name type="scientific">Haemophilus pittmaniae</name>
    <dbReference type="NCBI Taxonomy" id="249188"/>
    <lineage>
        <taxon>Bacteria</taxon>
        <taxon>Pseudomonadati</taxon>
        <taxon>Pseudomonadota</taxon>
        <taxon>Gammaproteobacteria</taxon>
        <taxon>Pasteurellales</taxon>
        <taxon>Pasteurellaceae</taxon>
        <taxon>Haemophilus</taxon>
    </lineage>
</organism>
<dbReference type="InterPro" id="IPR052530">
    <property type="entry name" value="NAD(P)H_nitroreductase"/>
</dbReference>
<dbReference type="EMBL" id="UGHS01000004">
    <property type="protein sequence ID" value="STO94020.1"/>
    <property type="molecule type" value="Genomic_DNA"/>
</dbReference>
<dbReference type="InterPro" id="IPR026021">
    <property type="entry name" value="YdjA-like"/>
</dbReference>
<dbReference type="GO" id="GO:0016491">
    <property type="term" value="F:oxidoreductase activity"/>
    <property type="evidence" value="ECO:0007669"/>
    <property type="project" value="UniProtKB-UniRule"/>
</dbReference>
<reference evidence="10 11" key="1">
    <citation type="submission" date="2018-06" db="EMBL/GenBank/DDBJ databases">
        <authorList>
            <consortium name="Pathogen Informatics"/>
            <person name="Doyle S."/>
        </authorList>
    </citation>
    <scope>NUCLEOTIDE SEQUENCE [LARGE SCALE GENOMIC DNA]</scope>
    <source>
        <strain evidence="10 11">NCTC13335</strain>
    </source>
</reference>
<name>A0A377J2C3_9PAST</name>
<dbReference type="AlphaFoldDB" id="A0A377J2C3"/>
<evidence type="ECO:0000256" key="4">
    <source>
        <dbReference type="ARBA" id="ARBA00022857"/>
    </source>
</evidence>
<dbReference type="Gene3D" id="3.40.109.10">
    <property type="entry name" value="NADH Oxidase"/>
    <property type="match status" value="1"/>
</dbReference>
<evidence type="ECO:0000256" key="6">
    <source>
        <dbReference type="ARBA" id="ARBA00023027"/>
    </source>
</evidence>
<dbReference type="PIRSF" id="PIRSF000232">
    <property type="entry name" value="YdjA"/>
    <property type="match status" value="1"/>
</dbReference>
<dbReference type="RefSeq" id="WP_115003566.1">
    <property type="nucleotide sequence ID" value="NZ_UGHS01000004.1"/>
</dbReference>
<dbReference type="SUPFAM" id="SSF55469">
    <property type="entry name" value="FMN-dependent nitroreductase-like"/>
    <property type="match status" value="1"/>
</dbReference>
<feature type="binding site" description="in other chain" evidence="8">
    <location>
        <begin position="132"/>
        <end position="134"/>
    </location>
    <ligand>
        <name>FMN</name>
        <dbReference type="ChEBI" id="CHEBI:58210"/>
        <note>ligand shared between dimeric partners</note>
    </ligand>
</feature>
<dbReference type="NCBIfam" id="NF008088">
    <property type="entry name" value="PRK10828.1"/>
    <property type="match status" value="1"/>
</dbReference>
<dbReference type="CDD" id="cd02135">
    <property type="entry name" value="YdjA-like"/>
    <property type="match status" value="1"/>
</dbReference>
<evidence type="ECO:0000256" key="1">
    <source>
        <dbReference type="ARBA" id="ARBA00007118"/>
    </source>
</evidence>
<comment type="cofactor">
    <cofactor evidence="8">
        <name>FMN</name>
        <dbReference type="ChEBI" id="CHEBI:58210"/>
    </cofactor>
    <text evidence="8">Binds 1 FMN per subunit.</text>
</comment>
<proteinExistence type="inferred from homology"/>
<dbReference type="InterPro" id="IPR029479">
    <property type="entry name" value="Nitroreductase"/>
</dbReference>
<evidence type="ECO:0000256" key="7">
    <source>
        <dbReference type="PIRNR" id="PIRNR000232"/>
    </source>
</evidence>
<dbReference type="EC" id="1.-.-.-" evidence="7"/>
<feature type="binding site" description="in other chain" evidence="8">
    <location>
        <begin position="10"/>
        <end position="12"/>
    </location>
    <ligand>
        <name>FMN</name>
        <dbReference type="ChEBI" id="CHEBI:58210"/>
        <note>ligand shared between dimeric partners</note>
    </ligand>
</feature>
<keyword evidence="5 7" id="KW-0560">Oxidoreductase</keyword>
<dbReference type="PANTHER" id="PTHR43821:SF1">
    <property type="entry name" value="NAD(P)H NITROREDUCTASE YDJA-RELATED"/>
    <property type="match status" value="1"/>
</dbReference>
<dbReference type="Pfam" id="PF00881">
    <property type="entry name" value="Nitroreductase"/>
    <property type="match status" value="1"/>
</dbReference>
<feature type="binding site" evidence="8">
    <location>
        <position position="35"/>
    </location>
    <ligand>
        <name>FMN</name>
        <dbReference type="ChEBI" id="CHEBI:58210"/>
        <note>ligand shared between dimeric partners</note>
    </ligand>
</feature>
<dbReference type="InterPro" id="IPR000415">
    <property type="entry name" value="Nitroreductase-like"/>
</dbReference>
<keyword evidence="6 7" id="KW-0520">NAD</keyword>
<dbReference type="OrthoDB" id="9804207at2"/>
<keyword evidence="4 7" id="KW-0521">NADP</keyword>
<keyword evidence="3 7" id="KW-0288">FMN</keyword>
<gene>
    <name evidence="10" type="primary">ydjA</name>
    <name evidence="10" type="ORF">NCTC13335_01936</name>
</gene>
<evidence type="ECO:0000256" key="8">
    <source>
        <dbReference type="PIRSR" id="PIRSR000232-1"/>
    </source>
</evidence>
<feature type="domain" description="Nitroreductase" evidence="9">
    <location>
        <begin position="8"/>
        <end position="162"/>
    </location>
</feature>
<evidence type="ECO:0000313" key="10">
    <source>
        <dbReference type="EMBL" id="STO94020.1"/>
    </source>
</evidence>
<evidence type="ECO:0000256" key="5">
    <source>
        <dbReference type="ARBA" id="ARBA00023002"/>
    </source>
</evidence>
<feature type="binding site" evidence="8">
    <location>
        <position position="39"/>
    </location>
    <ligand>
        <name>FMN</name>
        <dbReference type="ChEBI" id="CHEBI:58210"/>
        <note>ligand shared between dimeric partners</note>
    </ligand>
</feature>
<dbReference type="Proteomes" id="UP000255264">
    <property type="component" value="Unassembled WGS sequence"/>
</dbReference>
<evidence type="ECO:0000256" key="3">
    <source>
        <dbReference type="ARBA" id="ARBA00022643"/>
    </source>
</evidence>